<evidence type="ECO:0000256" key="2">
    <source>
        <dbReference type="ARBA" id="ARBA00023015"/>
    </source>
</evidence>
<feature type="compositionally biased region" description="Polar residues" evidence="6">
    <location>
        <begin position="1085"/>
        <end position="1100"/>
    </location>
</feature>
<evidence type="ECO:0000256" key="5">
    <source>
        <dbReference type="ARBA" id="ARBA00023242"/>
    </source>
</evidence>
<dbReference type="GO" id="GO:0008270">
    <property type="term" value="F:zinc ion binding"/>
    <property type="evidence" value="ECO:0007669"/>
    <property type="project" value="InterPro"/>
</dbReference>
<dbReference type="PANTHER" id="PTHR31668:SF26">
    <property type="entry name" value="GLUCOSE TRANSPORT TRANSCRIPTION REGULATOR RGT1-RELATED"/>
    <property type="match status" value="1"/>
</dbReference>
<gene>
    <name evidence="8" type="ORF">PANT_9c00176</name>
</gene>
<dbReference type="SMART" id="SM00066">
    <property type="entry name" value="GAL4"/>
    <property type="match status" value="2"/>
</dbReference>
<feature type="compositionally biased region" description="Polar residues" evidence="6">
    <location>
        <begin position="78"/>
        <end position="94"/>
    </location>
</feature>
<evidence type="ECO:0000313" key="8">
    <source>
        <dbReference type="EMBL" id="GAC73544.1"/>
    </source>
</evidence>
<dbReference type="PROSITE" id="PS00463">
    <property type="entry name" value="ZN2_CY6_FUNGAL_1"/>
    <property type="match status" value="1"/>
</dbReference>
<accession>M9LV75</accession>
<dbReference type="SUPFAM" id="SSF57701">
    <property type="entry name" value="Zn2/Cys6 DNA-binding domain"/>
    <property type="match status" value="1"/>
</dbReference>
<evidence type="ECO:0000313" key="9">
    <source>
        <dbReference type="Proteomes" id="UP000011976"/>
    </source>
</evidence>
<dbReference type="InterPro" id="IPR036864">
    <property type="entry name" value="Zn2-C6_fun-type_DNA-bd_sf"/>
</dbReference>
<feature type="compositionally biased region" description="Low complexity" evidence="6">
    <location>
        <begin position="1046"/>
        <end position="1056"/>
    </location>
</feature>
<sequence>MLSSMPFGRQQDGRQDSVDPRRHSLPDLSLSAQLLQAQQLYAAAHSSSLAMDPAASRVTASPPGDPRGGFAQFLEANSPYSSLGSDSPPQNSGLPQYAETHARPQHGALPQAQSPHPHAPINSRVLPEASIWTSSQNDPASFARAHATMTANGLPAIDLPTGSSSSAGLFASQPFTFTPPSGSVESARDAHNYYAHYLDDSTFGRNAGPPGNTSIHPLMHSTNSHSDQEALFAFASAMQASSLPVPAYGSTDAGNTTSSSPESESADAQSSDKKKSARRQGVTCDQCRAKHLRCDLDDRRSEAARSASPETAETALLEMQRSNSTGTAVHHIRCTRCDEKGFVCTKTYAPPSRRYPRPSRSGKRIEQARMLHGADDASAARPTVERINASSILIRALTELRGAEVRITDRVMAGSLSLQLLNCFFAVCHMQAPVIDFGHFTKTFNLANGDPRKMSIMSNGGSEAEGLPSCIPQTAGLTSTVWPNSRDSKISTPGTTETLLAVLHAWAAHYTDAPIAFGPDFKDLDTVRLLEVDDNGAVQPASSLGLGPDSAKAGIKRPKRKQGVACDTCRLRRVRCDVTERPEGMGCSRCEDKRIKCTDTYIQTKRAKLAAKGGKASKADDPAEDAPPSADASAGDANRISPRSWITARSEGLKRLYRPGDVEHNLRRGKARKPFCHALLNHALSLVHKYDIVKKPSVEGVQILCLIAPLLDNVDGVQAHFFADTACDHAEKLGMTTKLVVDETDRHAVEHMLSTMQSHRIFLTTWCRDSITSGLNRRKAFLKTDRAIEVVGQASFRGTAVPVENSRKGEVVLSGEMGLTFVIMTMVQIGALSRFMATHIDPSDGFKPSIPSWQRPAGSSMAPVPRSARFAARPSLAELRKLERACAAVWNSLDSLMLFFDRCASKAWSTMDNLQPFRPLGWVVSTKLCGSLLYLALFRALGERHRANAAFMATLSHSLGGQSAVSEEDKTVAASLKALFDKSMQRAIVSCRKTARLVRILLPLGILQTGGPLMTQLFPVAQFLAKIPSVSDEQVASRMNGRSHSADASGSDASPSTFVDPQALQRQDSEDSSAERPTSAHGAQPGTTPRVSPQDSSPSSHVEVLRQLEEMHQINLGPYTHSSKKIEVDALVEGLSQLGYAWDTMDREIAVIQDLLRSANIN</sequence>
<dbReference type="PANTHER" id="PTHR31668">
    <property type="entry name" value="GLUCOSE TRANSPORT TRANSCRIPTION REGULATOR RGT1-RELATED-RELATED"/>
    <property type="match status" value="1"/>
</dbReference>
<keyword evidence="1" id="KW-0479">Metal-binding</keyword>
<feature type="domain" description="Zn(2)-C6 fungal-type" evidence="7">
    <location>
        <begin position="565"/>
        <end position="599"/>
    </location>
</feature>
<evidence type="ECO:0000256" key="6">
    <source>
        <dbReference type="SAM" id="MobiDB-lite"/>
    </source>
</evidence>
<evidence type="ECO:0000256" key="3">
    <source>
        <dbReference type="ARBA" id="ARBA00023125"/>
    </source>
</evidence>
<protein>
    <recommendedName>
        <fullName evidence="7">Zn(2)-C6 fungal-type domain-containing protein</fullName>
    </recommendedName>
</protein>
<feature type="compositionally biased region" description="Basic and acidic residues" evidence="6">
    <location>
        <begin position="11"/>
        <end position="25"/>
    </location>
</feature>
<dbReference type="GO" id="GO:0003677">
    <property type="term" value="F:DNA binding"/>
    <property type="evidence" value="ECO:0007669"/>
    <property type="project" value="UniProtKB-KW"/>
</dbReference>
<feature type="region of interest" description="Disordered" evidence="6">
    <location>
        <begin position="245"/>
        <end position="282"/>
    </location>
</feature>
<feature type="region of interest" description="Disordered" evidence="6">
    <location>
        <begin position="1"/>
        <end position="25"/>
    </location>
</feature>
<dbReference type="InterPro" id="IPR001138">
    <property type="entry name" value="Zn2Cys6_DnaBD"/>
</dbReference>
<proteinExistence type="predicted"/>
<dbReference type="CDD" id="cd00067">
    <property type="entry name" value="GAL4"/>
    <property type="match status" value="1"/>
</dbReference>
<dbReference type="OrthoDB" id="39175at2759"/>
<evidence type="ECO:0000256" key="1">
    <source>
        <dbReference type="ARBA" id="ARBA00022723"/>
    </source>
</evidence>
<keyword evidence="5" id="KW-0539">Nucleus</keyword>
<evidence type="ECO:0000259" key="7">
    <source>
        <dbReference type="PROSITE" id="PS50048"/>
    </source>
</evidence>
<dbReference type="Proteomes" id="UP000011976">
    <property type="component" value="Unassembled WGS sequence"/>
</dbReference>
<keyword evidence="3" id="KW-0238">DNA-binding</keyword>
<keyword evidence="4" id="KW-0804">Transcription</keyword>
<feature type="region of interest" description="Disordered" evidence="6">
    <location>
        <begin position="1035"/>
        <end position="1101"/>
    </location>
</feature>
<dbReference type="InterPro" id="IPR050797">
    <property type="entry name" value="Carb_Metab_Trans_Reg"/>
</dbReference>
<evidence type="ECO:0000256" key="4">
    <source>
        <dbReference type="ARBA" id="ARBA00023163"/>
    </source>
</evidence>
<dbReference type="AlphaFoldDB" id="M9LV75"/>
<dbReference type="EMBL" id="DF196775">
    <property type="protein sequence ID" value="GAC73544.1"/>
    <property type="molecule type" value="Genomic_DNA"/>
</dbReference>
<organism evidence="8 9">
    <name type="scientific">Pseudozyma antarctica (strain T-34)</name>
    <name type="common">Yeast</name>
    <name type="synonym">Candida antarctica</name>
    <dbReference type="NCBI Taxonomy" id="1151754"/>
    <lineage>
        <taxon>Eukaryota</taxon>
        <taxon>Fungi</taxon>
        <taxon>Dikarya</taxon>
        <taxon>Basidiomycota</taxon>
        <taxon>Ustilaginomycotina</taxon>
        <taxon>Ustilaginomycetes</taxon>
        <taxon>Ustilaginales</taxon>
        <taxon>Ustilaginaceae</taxon>
        <taxon>Moesziomyces</taxon>
    </lineage>
</organism>
<feature type="region of interest" description="Disordered" evidence="6">
    <location>
        <begin position="43"/>
        <end position="97"/>
    </location>
</feature>
<feature type="compositionally biased region" description="Low complexity" evidence="6">
    <location>
        <begin position="626"/>
        <end position="637"/>
    </location>
</feature>
<keyword evidence="2" id="KW-0805">Transcription regulation</keyword>
<dbReference type="GO" id="GO:0000981">
    <property type="term" value="F:DNA-binding transcription factor activity, RNA polymerase II-specific"/>
    <property type="evidence" value="ECO:0007669"/>
    <property type="project" value="InterPro"/>
</dbReference>
<dbReference type="PROSITE" id="PS50048">
    <property type="entry name" value="ZN2_CY6_FUNGAL_2"/>
    <property type="match status" value="1"/>
</dbReference>
<dbReference type="Pfam" id="PF00172">
    <property type="entry name" value="Zn_clus"/>
    <property type="match status" value="1"/>
</dbReference>
<dbReference type="STRING" id="1151754.M9LV75"/>
<dbReference type="Gene3D" id="4.10.240.10">
    <property type="entry name" value="Zn(2)-C6 fungal-type DNA-binding domain"/>
    <property type="match status" value="2"/>
</dbReference>
<feature type="compositionally biased region" description="Low complexity" evidence="6">
    <location>
        <begin position="258"/>
        <end position="269"/>
    </location>
</feature>
<reference evidence="9" key="1">
    <citation type="journal article" date="2013" name="Genome Announc.">
        <title>Genome sequence of the basidiomycetous yeast Pseudozyma antarctica T-34, a producer of the glycolipid biosurfactants mannosylerythritol lipids.</title>
        <authorList>
            <person name="Morita T."/>
            <person name="Koike H."/>
            <person name="Koyama Y."/>
            <person name="Hagiwara H."/>
            <person name="Ito E."/>
            <person name="Fukuoka T."/>
            <person name="Imura T."/>
            <person name="Machida M."/>
            <person name="Kitamoto D."/>
        </authorList>
    </citation>
    <scope>NUCLEOTIDE SEQUENCE [LARGE SCALE GENOMIC DNA]</scope>
    <source>
        <strain evidence="9">T-34</strain>
    </source>
</reference>
<name>M9LV75_PSEA3</name>
<feature type="region of interest" description="Disordered" evidence="6">
    <location>
        <begin position="611"/>
        <end position="638"/>
    </location>
</feature>